<feature type="region of interest" description="Disordered" evidence="1">
    <location>
        <begin position="1"/>
        <end position="41"/>
    </location>
</feature>
<sequence length="58" mass="6161">MTEVKADTPTVTEEPGKDGKAAEVSKIASEEEPLPSMNPLPAAWISTGASWFNSAKEK</sequence>
<dbReference type="AlphaFoldDB" id="A0A3P7N722"/>
<name>A0A3P7N722_CYLGO</name>
<accession>A0A3P7N722</accession>
<evidence type="ECO:0000256" key="1">
    <source>
        <dbReference type="SAM" id="MobiDB-lite"/>
    </source>
</evidence>
<reference evidence="2 3" key="1">
    <citation type="submission" date="2018-11" db="EMBL/GenBank/DDBJ databases">
        <authorList>
            <consortium name="Pathogen Informatics"/>
        </authorList>
    </citation>
    <scope>NUCLEOTIDE SEQUENCE [LARGE SCALE GENOMIC DNA]</scope>
</reference>
<proteinExistence type="predicted"/>
<evidence type="ECO:0000313" key="2">
    <source>
        <dbReference type="EMBL" id="VDN38364.1"/>
    </source>
</evidence>
<dbReference type="EMBL" id="UYRV01134242">
    <property type="protein sequence ID" value="VDN38364.1"/>
    <property type="molecule type" value="Genomic_DNA"/>
</dbReference>
<feature type="non-terminal residue" evidence="2">
    <location>
        <position position="58"/>
    </location>
</feature>
<gene>
    <name evidence="2" type="ORF">CGOC_LOCUS13710</name>
</gene>
<protein>
    <submittedName>
        <fullName evidence="2">Uncharacterized protein</fullName>
    </submittedName>
</protein>
<dbReference type="Proteomes" id="UP000271889">
    <property type="component" value="Unassembled WGS sequence"/>
</dbReference>
<keyword evidence="3" id="KW-1185">Reference proteome</keyword>
<organism evidence="2 3">
    <name type="scientific">Cylicostephanus goldi</name>
    <name type="common">Nematode worm</name>
    <dbReference type="NCBI Taxonomy" id="71465"/>
    <lineage>
        <taxon>Eukaryota</taxon>
        <taxon>Metazoa</taxon>
        <taxon>Ecdysozoa</taxon>
        <taxon>Nematoda</taxon>
        <taxon>Chromadorea</taxon>
        <taxon>Rhabditida</taxon>
        <taxon>Rhabditina</taxon>
        <taxon>Rhabditomorpha</taxon>
        <taxon>Strongyloidea</taxon>
        <taxon>Strongylidae</taxon>
        <taxon>Cylicostephanus</taxon>
    </lineage>
</organism>
<dbReference type="OrthoDB" id="73788at2759"/>
<evidence type="ECO:0000313" key="3">
    <source>
        <dbReference type="Proteomes" id="UP000271889"/>
    </source>
</evidence>
<feature type="compositionally biased region" description="Basic and acidic residues" evidence="1">
    <location>
        <begin position="14"/>
        <end position="23"/>
    </location>
</feature>